<reference evidence="2 3" key="1">
    <citation type="journal article" date="2014" name="Am. J. Bot.">
        <title>Genome assembly and annotation for red clover (Trifolium pratense; Fabaceae).</title>
        <authorList>
            <person name="Istvanek J."/>
            <person name="Jaros M."/>
            <person name="Krenek A."/>
            <person name="Repkova J."/>
        </authorList>
    </citation>
    <scope>NUCLEOTIDE SEQUENCE [LARGE SCALE GENOMIC DNA]</scope>
    <source>
        <strain evidence="3">cv. Tatra</strain>
        <tissue evidence="2">Young leaves</tissue>
    </source>
</reference>
<feature type="region of interest" description="Disordered" evidence="1">
    <location>
        <begin position="1"/>
        <end position="31"/>
    </location>
</feature>
<evidence type="ECO:0000256" key="1">
    <source>
        <dbReference type="SAM" id="MobiDB-lite"/>
    </source>
</evidence>
<sequence length="54" mass="5052">MFRGRVVVHPEPPQEGGGGQPAGGGGGGGGQPGGLSFSVKVGVAIAAVIVVSVI</sequence>
<name>A0A2K3MIV8_TRIPR</name>
<evidence type="ECO:0000313" key="3">
    <source>
        <dbReference type="Proteomes" id="UP000236291"/>
    </source>
</evidence>
<reference evidence="2 3" key="2">
    <citation type="journal article" date="2017" name="Front. Plant Sci.">
        <title>Gene Classification and Mining of Molecular Markers Useful in Red Clover (Trifolium pratense) Breeding.</title>
        <authorList>
            <person name="Istvanek J."/>
            <person name="Dluhosova J."/>
            <person name="Dluhos P."/>
            <person name="Patkova L."/>
            <person name="Nedelnik J."/>
            <person name="Repkova J."/>
        </authorList>
    </citation>
    <scope>NUCLEOTIDE SEQUENCE [LARGE SCALE GENOMIC DNA]</scope>
    <source>
        <strain evidence="3">cv. Tatra</strain>
        <tissue evidence="2">Young leaves</tissue>
    </source>
</reference>
<accession>A0A2K3MIV8</accession>
<protein>
    <submittedName>
        <fullName evidence="2">Uncharacterized protein</fullName>
    </submittedName>
</protein>
<proteinExistence type="predicted"/>
<organism evidence="2 3">
    <name type="scientific">Trifolium pratense</name>
    <name type="common">Red clover</name>
    <dbReference type="NCBI Taxonomy" id="57577"/>
    <lineage>
        <taxon>Eukaryota</taxon>
        <taxon>Viridiplantae</taxon>
        <taxon>Streptophyta</taxon>
        <taxon>Embryophyta</taxon>
        <taxon>Tracheophyta</taxon>
        <taxon>Spermatophyta</taxon>
        <taxon>Magnoliopsida</taxon>
        <taxon>eudicotyledons</taxon>
        <taxon>Gunneridae</taxon>
        <taxon>Pentapetalae</taxon>
        <taxon>rosids</taxon>
        <taxon>fabids</taxon>
        <taxon>Fabales</taxon>
        <taxon>Fabaceae</taxon>
        <taxon>Papilionoideae</taxon>
        <taxon>50 kb inversion clade</taxon>
        <taxon>NPAAA clade</taxon>
        <taxon>Hologalegina</taxon>
        <taxon>IRL clade</taxon>
        <taxon>Trifolieae</taxon>
        <taxon>Trifolium</taxon>
    </lineage>
</organism>
<dbReference type="AlphaFoldDB" id="A0A2K3MIV8"/>
<dbReference type="Proteomes" id="UP000236291">
    <property type="component" value="Unassembled WGS sequence"/>
</dbReference>
<feature type="compositionally biased region" description="Gly residues" evidence="1">
    <location>
        <begin position="15"/>
        <end position="31"/>
    </location>
</feature>
<feature type="non-terminal residue" evidence="2">
    <location>
        <position position="54"/>
    </location>
</feature>
<gene>
    <name evidence="2" type="ORF">L195_g046804</name>
</gene>
<comment type="caution">
    <text evidence="2">The sequence shown here is derived from an EMBL/GenBank/DDBJ whole genome shotgun (WGS) entry which is preliminary data.</text>
</comment>
<dbReference type="EMBL" id="ASHM01063622">
    <property type="protein sequence ID" value="PNX90679.1"/>
    <property type="molecule type" value="Genomic_DNA"/>
</dbReference>
<evidence type="ECO:0000313" key="2">
    <source>
        <dbReference type="EMBL" id="PNX90679.1"/>
    </source>
</evidence>